<evidence type="ECO:0000256" key="8">
    <source>
        <dbReference type="ARBA" id="ARBA00023136"/>
    </source>
</evidence>
<comment type="subcellular location">
    <subcellularLocation>
        <location evidence="1">Endoplasmic reticulum membrane</location>
        <topology evidence="1">Multi-pass membrane protein</topology>
    </subcellularLocation>
</comment>
<keyword evidence="3" id="KW-0813">Transport</keyword>
<feature type="transmembrane region" description="Helical" evidence="10">
    <location>
        <begin position="151"/>
        <end position="169"/>
    </location>
</feature>
<feature type="transmembrane region" description="Helical" evidence="10">
    <location>
        <begin position="251"/>
        <end position="271"/>
    </location>
</feature>
<dbReference type="Pfam" id="PF08449">
    <property type="entry name" value="UAA"/>
    <property type="match status" value="1"/>
</dbReference>
<evidence type="ECO:0000256" key="1">
    <source>
        <dbReference type="ARBA" id="ARBA00004477"/>
    </source>
</evidence>
<keyword evidence="7 10" id="KW-1133">Transmembrane helix</keyword>
<evidence type="ECO:0000256" key="6">
    <source>
        <dbReference type="ARBA" id="ARBA00022824"/>
    </source>
</evidence>
<keyword evidence="4" id="KW-0762">Sugar transport</keyword>
<keyword evidence="8 10" id="KW-0472">Membrane</keyword>
<evidence type="ECO:0000256" key="4">
    <source>
        <dbReference type="ARBA" id="ARBA00022597"/>
    </source>
</evidence>
<evidence type="ECO:0000256" key="9">
    <source>
        <dbReference type="ARBA" id="ARBA00041103"/>
    </source>
</evidence>
<dbReference type="InterPro" id="IPR037185">
    <property type="entry name" value="EmrE-like"/>
</dbReference>
<gene>
    <name evidence="11" type="ORF">GcM3_212023</name>
</gene>
<accession>A0A420H9H7</accession>
<evidence type="ECO:0000313" key="12">
    <source>
        <dbReference type="Proteomes" id="UP000283383"/>
    </source>
</evidence>
<feature type="transmembrane region" description="Helical" evidence="10">
    <location>
        <begin position="332"/>
        <end position="351"/>
    </location>
</feature>
<evidence type="ECO:0000313" key="11">
    <source>
        <dbReference type="EMBL" id="RKF54094.1"/>
    </source>
</evidence>
<keyword evidence="6" id="KW-0256">Endoplasmic reticulum</keyword>
<name>A0A420H9H7_9PEZI</name>
<dbReference type="InterPro" id="IPR013657">
    <property type="entry name" value="SCL35B1-4/HUT1"/>
</dbReference>
<evidence type="ECO:0000256" key="7">
    <source>
        <dbReference type="ARBA" id="ARBA00022989"/>
    </source>
</evidence>
<feature type="transmembrane region" description="Helical" evidence="10">
    <location>
        <begin position="120"/>
        <end position="139"/>
    </location>
</feature>
<keyword evidence="5 10" id="KW-0812">Transmembrane</keyword>
<evidence type="ECO:0000256" key="2">
    <source>
        <dbReference type="ARBA" id="ARBA00010694"/>
    </source>
</evidence>
<dbReference type="EMBL" id="MCBQ01021255">
    <property type="protein sequence ID" value="RKF54094.1"/>
    <property type="molecule type" value="Genomic_DNA"/>
</dbReference>
<dbReference type="SUPFAM" id="SSF103481">
    <property type="entry name" value="Multidrug resistance efflux transporter EmrE"/>
    <property type="match status" value="1"/>
</dbReference>
<dbReference type="STRING" id="62708.A0A420H9H7"/>
<evidence type="ECO:0000256" key="3">
    <source>
        <dbReference type="ARBA" id="ARBA00022448"/>
    </source>
</evidence>
<proteinExistence type="inferred from homology"/>
<feature type="transmembrane region" description="Helical" evidence="10">
    <location>
        <begin position="94"/>
        <end position="114"/>
    </location>
</feature>
<feature type="transmembrane region" description="Helical" evidence="10">
    <location>
        <begin position="227"/>
        <end position="244"/>
    </location>
</feature>
<organism evidence="11 12">
    <name type="scientific">Golovinomyces cichoracearum</name>
    <dbReference type="NCBI Taxonomy" id="62708"/>
    <lineage>
        <taxon>Eukaryota</taxon>
        <taxon>Fungi</taxon>
        <taxon>Dikarya</taxon>
        <taxon>Ascomycota</taxon>
        <taxon>Pezizomycotina</taxon>
        <taxon>Leotiomycetes</taxon>
        <taxon>Erysiphales</taxon>
        <taxon>Erysiphaceae</taxon>
        <taxon>Golovinomyces</taxon>
    </lineage>
</organism>
<sequence>MDHCKMSCFSLPRNSIHLHIDILGLHEGSLTWALLQERLTTTPYGSTTREFFKFPVFLNTVQSVFAALVGYIYLRKSDRKSTGLSSIFPRRSVILPLLLVATTSSLASPFGYASLAHIDYITFILAKSCKLLPVMFLNVTLFRKKYPMYKYFVIFAVTSGVAIFTLQATSPKKASKASNNLERNNSWGLLLLGMNLLFDGLTNTTQDYIFQNFQPFSGPQMMCANNIISTLLTLSYLGLSPYLVRSGFGRYFGLTLSTSGGGEFAAALAFMTRHPRVWFDVLGFSACGAIGQVFIFYTLSNFSSLILVTITLTRKMLTMILSVIWYGHRLATTQWIGVGLVFGGISAEVILARKSKKSKEKVK</sequence>
<dbReference type="PANTHER" id="PTHR10778">
    <property type="entry name" value="SOLUTE CARRIER FAMILY 35 MEMBER B"/>
    <property type="match status" value="1"/>
</dbReference>
<keyword evidence="12" id="KW-1185">Reference proteome</keyword>
<feature type="transmembrane region" description="Helical" evidence="10">
    <location>
        <begin position="277"/>
        <end position="298"/>
    </location>
</feature>
<dbReference type="GO" id="GO:0000139">
    <property type="term" value="C:Golgi membrane"/>
    <property type="evidence" value="ECO:0007669"/>
    <property type="project" value="TreeGrafter"/>
</dbReference>
<dbReference type="PANTHER" id="PTHR10778:SF10">
    <property type="entry name" value="SOLUTE CARRIER FAMILY 35 MEMBER B1"/>
    <property type="match status" value="1"/>
</dbReference>
<reference evidence="11 12" key="1">
    <citation type="journal article" date="2018" name="BMC Genomics">
        <title>Comparative genome analyses reveal sequence features reflecting distinct modes of host-adaptation between dicot and monocot powdery mildew.</title>
        <authorList>
            <person name="Wu Y."/>
            <person name="Ma X."/>
            <person name="Pan Z."/>
            <person name="Kale S.D."/>
            <person name="Song Y."/>
            <person name="King H."/>
            <person name="Zhang Q."/>
            <person name="Presley C."/>
            <person name="Deng X."/>
            <person name="Wei C.I."/>
            <person name="Xiao S."/>
        </authorList>
    </citation>
    <scope>NUCLEOTIDE SEQUENCE [LARGE SCALE GENOMIC DNA]</scope>
    <source>
        <strain evidence="11">UMSG3</strain>
    </source>
</reference>
<dbReference type="Proteomes" id="UP000283383">
    <property type="component" value="Unassembled WGS sequence"/>
</dbReference>
<feature type="transmembrane region" description="Helical" evidence="10">
    <location>
        <begin position="54"/>
        <end position="74"/>
    </location>
</feature>
<comment type="caution">
    <text evidence="11">The sequence shown here is derived from an EMBL/GenBank/DDBJ whole genome shotgun (WGS) entry which is preliminary data.</text>
</comment>
<dbReference type="AlphaFoldDB" id="A0A420H9H7"/>
<evidence type="ECO:0000256" key="10">
    <source>
        <dbReference type="SAM" id="Phobius"/>
    </source>
</evidence>
<dbReference type="GO" id="GO:0005460">
    <property type="term" value="F:UDP-glucose transmembrane transporter activity"/>
    <property type="evidence" value="ECO:0007669"/>
    <property type="project" value="TreeGrafter"/>
</dbReference>
<dbReference type="GO" id="GO:0005789">
    <property type="term" value="C:endoplasmic reticulum membrane"/>
    <property type="evidence" value="ECO:0007669"/>
    <property type="project" value="UniProtKB-SubCell"/>
</dbReference>
<evidence type="ECO:0000256" key="5">
    <source>
        <dbReference type="ARBA" id="ARBA00022692"/>
    </source>
</evidence>
<protein>
    <recommendedName>
        <fullName evidence="9">UDP-galactose transporter homolog 1</fullName>
    </recommendedName>
</protein>
<dbReference type="GO" id="GO:0005459">
    <property type="term" value="F:UDP-galactose transmembrane transporter activity"/>
    <property type="evidence" value="ECO:0007669"/>
    <property type="project" value="TreeGrafter"/>
</dbReference>
<feature type="transmembrane region" description="Helical" evidence="10">
    <location>
        <begin position="305"/>
        <end position="326"/>
    </location>
</feature>
<comment type="similarity">
    <text evidence="2">Belongs to the nucleotide-sugar transporter family. SLC35B subfamily.</text>
</comment>